<dbReference type="GO" id="GO:0022900">
    <property type="term" value="P:electron transport chain"/>
    <property type="evidence" value="ECO:0007669"/>
    <property type="project" value="InterPro"/>
</dbReference>
<protein>
    <submittedName>
        <fullName evidence="9">Cytochrome c</fullName>
    </submittedName>
</protein>
<feature type="binding site" description="covalent" evidence="7">
    <location>
        <position position="161"/>
    </location>
    <ligand>
        <name>heme c</name>
        <dbReference type="ChEBI" id="CHEBI:61717"/>
    </ligand>
</feature>
<keyword evidence="4" id="KW-0249">Electron transport</keyword>
<dbReference type="AlphaFoldDB" id="A0A2Z6DWC1"/>
<dbReference type="KEGG" id="htl:HPTL_0475"/>
<evidence type="ECO:0000313" key="9">
    <source>
        <dbReference type="EMBL" id="BBD76743.1"/>
    </source>
</evidence>
<dbReference type="PIRSF" id="PIRSF000027">
    <property type="entry name" value="Cytc_c_prime"/>
    <property type="match status" value="1"/>
</dbReference>
<dbReference type="Pfam" id="PF01322">
    <property type="entry name" value="Cytochrom_C_2"/>
    <property type="match status" value="1"/>
</dbReference>
<dbReference type="PROSITE" id="PS51009">
    <property type="entry name" value="CYTCII"/>
    <property type="match status" value="1"/>
</dbReference>
<keyword evidence="1" id="KW-0813">Transport</keyword>
<dbReference type="GO" id="GO:0009055">
    <property type="term" value="F:electron transfer activity"/>
    <property type="evidence" value="ECO:0007669"/>
    <property type="project" value="InterPro"/>
</dbReference>
<proteinExistence type="predicted"/>
<evidence type="ECO:0000256" key="2">
    <source>
        <dbReference type="ARBA" id="ARBA00022617"/>
    </source>
</evidence>
<evidence type="ECO:0000256" key="4">
    <source>
        <dbReference type="ARBA" id="ARBA00022982"/>
    </source>
</evidence>
<feature type="signal peptide" evidence="8">
    <location>
        <begin position="1"/>
        <end position="24"/>
    </location>
</feature>
<dbReference type="GO" id="GO:0042597">
    <property type="term" value="C:periplasmic space"/>
    <property type="evidence" value="ECO:0007669"/>
    <property type="project" value="InterPro"/>
</dbReference>
<keyword evidence="2 7" id="KW-0349">Heme</keyword>
<gene>
    <name evidence="9" type="ORF">HPTL_0475</name>
</gene>
<feature type="chain" id="PRO_5016458799" evidence="8">
    <location>
        <begin position="25"/>
        <end position="171"/>
    </location>
</feature>
<name>A0A2Z6DWC1_HYDTE</name>
<organism evidence="9 10">
    <name type="scientific">Hydrogenophilus thermoluteolus</name>
    <name type="common">Pseudomonas hydrogenothermophila</name>
    <dbReference type="NCBI Taxonomy" id="297"/>
    <lineage>
        <taxon>Bacteria</taxon>
        <taxon>Pseudomonadati</taxon>
        <taxon>Pseudomonadota</taxon>
        <taxon>Hydrogenophilia</taxon>
        <taxon>Hydrogenophilales</taxon>
        <taxon>Hydrogenophilaceae</taxon>
        <taxon>Hydrogenophilus</taxon>
    </lineage>
</organism>
<dbReference type="SUPFAM" id="SSF47175">
    <property type="entry name" value="Cytochromes"/>
    <property type="match status" value="1"/>
</dbReference>
<feature type="binding site" description="covalent" evidence="7">
    <location>
        <position position="164"/>
    </location>
    <ligand>
        <name>heme c</name>
        <dbReference type="ChEBI" id="CHEBI:61717"/>
    </ligand>
</feature>
<evidence type="ECO:0000256" key="5">
    <source>
        <dbReference type="ARBA" id="ARBA00023004"/>
    </source>
</evidence>
<dbReference type="InterPro" id="IPR012127">
    <property type="entry name" value="Cyt_c_prime"/>
</dbReference>
<evidence type="ECO:0000256" key="8">
    <source>
        <dbReference type="SAM" id="SignalP"/>
    </source>
</evidence>
<comment type="PTM">
    <text evidence="7">Binds 1 heme group per subunit.</text>
</comment>
<sequence length="171" mass="19213">MNRQPPSRVLGMFCAAVAALLLSACQPEPQDTKPGQPVATRQKLFKAMLREFEPMGVMLREGPFDAARFEGHFRRFLDLAEKPWPYFREDTCYPPAKVKPQTCTDLAGFERRKEAFLGAVAGLNTAVQKELGTLAPQGSARAETQARAALKAAYDRVYDTCQDCHRDYRKK</sequence>
<dbReference type="PROSITE" id="PS51257">
    <property type="entry name" value="PROKAR_LIPOPROTEIN"/>
    <property type="match status" value="1"/>
</dbReference>
<evidence type="ECO:0000256" key="6">
    <source>
        <dbReference type="PIRSR" id="PIRSR000027-1"/>
    </source>
</evidence>
<keyword evidence="8" id="KW-0732">Signal</keyword>
<evidence type="ECO:0000256" key="1">
    <source>
        <dbReference type="ARBA" id="ARBA00022448"/>
    </source>
</evidence>
<accession>A0A2Z6DWC1</accession>
<dbReference type="Proteomes" id="UP000262004">
    <property type="component" value="Chromosome"/>
</dbReference>
<keyword evidence="10" id="KW-1185">Reference proteome</keyword>
<evidence type="ECO:0000256" key="7">
    <source>
        <dbReference type="PIRSR" id="PIRSR000027-2"/>
    </source>
</evidence>
<keyword evidence="3 6" id="KW-0479">Metal-binding</keyword>
<keyword evidence="5 6" id="KW-0408">Iron</keyword>
<feature type="binding site" description="axial binding residue" evidence="6">
    <location>
        <position position="165"/>
    </location>
    <ligand>
        <name>heme c</name>
        <dbReference type="ChEBI" id="CHEBI:61717"/>
    </ligand>
    <ligandPart>
        <name>Fe</name>
        <dbReference type="ChEBI" id="CHEBI:18248"/>
    </ligandPart>
</feature>
<dbReference type="Gene3D" id="1.20.120.10">
    <property type="entry name" value="Cytochrome c/b562"/>
    <property type="match status" value="1"/>
</dbReference>
<dbReference type="InterPro" id="IPR010980">
    <property type="entry name" value="Cyt_c/b562"/>
</dbReference>
<reference evidence="9 10" key="1">
    <citation type="submission" date="2018-04" db="EMBL/GenBank/DDBJ databases">
        <title>Complete genome sequence of Hydrogenophilus thermoluteolus TH-1.</title>
        <authorList>
            <person name="Arai H."/>
        </authorList>
    </citation>
    <scope>NUCLEOTIDE SEQUENCE [LARGE SCALE GENOMIC DNA]</scope>
    <source>
        <strain evidence="9 10">TH-1</strain>
    </source>
</reference>
<evidence type="ECO:0000313" key="10">
    <source>
        <dbReference type="Proteomes" id="UP000262004"/>
    </source>
</evidence>
<dbReference type="EMBL" id="AP018558">
    <property type="protein sequence ID" value="BBD76743.1"/>
    <property type="molecule type" value="Genomic_DNA"/>
</dbReference>
<evidence type="ECO:0000256" key="3">
    <source>
        <dbReference type="ARBA" id="ARBA00022723"/>
    </source>
</evidence>
<dbReference type="GO" id="GO:0020037">
    <property type="term" value="F:heme binding"/>
    <property type="evidence" value="ECO:0007669"/>
    <property type="project" value="InterPro"/>
</dbReference>
<dbReference type="GO" id="GO:0005506">
    <property type="term" value="F:iron ion binding"/>
    <property type="evidence" value="ECO:0007669"/>
    <property type="project" value="InterPro"/>
</dbReference>
<dbReference type="InterPro" id="IPR002321">
    <property type="entry name" value="Cyt_c_II"/>
</dbReference>